<dbReference type="Gene3D" id="3.30.40.10">
    <property type="entry name" value="Zinc/RING finger domain, C3HC4 (zinc finger)"/>
    <property type="match status" value="1"/>
</dbReference>
<feature type="domain" description="RING-type" evidence="18">
    <location>
        <begin position="448"/>
        <end position="486"/>
    </location>
</feature>
<feature type="region of interest" description="Disordered" evidence="16">
    <location>
        <begin position="571"/>
        <end position="594"/>
    </location>
</feature>
<dbReference type="PANTHER" id="PTHR22763:SF184">
    <property type="entry name" value="E3 UBIQUITIN-PROTEIN LIGASE SYNOVIOLIN"/>
    <property type="match status" value="1"/>
</dbReference>
<evidence type="ECO:0000256" key="9">
    <source>
        <dbReference type="ARBA" id="ARBA00022771"/>
    </source>
</evidence>
<comment type="caution">
    <text evidence="19">The sequence shown here is derived from an EMBL/GenBank/DDBJ whole genome shotgun (WGS) entry which is preliminary data.</text>
</comment>
<gene>
    <name evidence="19" type="ORF">VNO77_41498</name>
</gene>
<feature type="transmembrane region" description="Helical" evidence="17">
    <location>
        <begin position="255"/>
        <end position="275"/>
    </location>
</feature>
<dbReference type="SUPFAM" id="SSF57850">
    <property type="entry name" value="RING/U-box"/>
    <property type="match status" value="1"/>
</dbReference>
<feature type="transmembrane region" description="Helical" evidence="17">
    <location>
        <begin position="295"/>
        <end position="313"/>
    </location>
</feature>
<keyword evidence="12" id="KW-0862">Zinc</keyword>
<comment type="pathway">
    <text evidence="3">Protein modification; protein ubiquitination.</text>
</comment>
<dbReference type="SMART" id="SM00184">
    <property type="entry name" value="RING"/>
    <property type="match status" value="1"/>
</dbReference>
<evidence type="ECO:0000256" key="15">
    <source>
        <dbReference type="PROSITE-ProRule" id="PRU00175"/>
    </source>
</evidence>
<dbReference type="FunFam" id="3.30.40.10:FF:000194">
    <property type="entry name" value="ERAD-associated E3 ubiquitin-protein ligase HRD1A"/>
    <property type="match status" value="1"/>
</dbReference>
<proteinExistence type="inferred from homology"/>
<evidence type="ECO:0000256" key="11">
    <source>
        <dbReference type="ARBA" id="ARBA00022824"/>
    </source>
</evidence>
<reference evidence="19 20" key="1">
    <citation type="submission" date="2024-01" db="EMBL/GenBank/DDBJ databases">
        <title>The genomes of 5 underutilized Papilionoideae crops provide insights into root nodulation and disease resistanc.</title>
        <authorList>
            <person name="Jiang F."/>
        </authorList>
    </citation>
    <scope>NUCLEOTIDE SEQUENCE [LARGE SCALE GENOMIC DNA]</scope>
    <source>
        <strain evidence="19">LVBAO_FW01</strain>
        <tissue evidence="19">Leaves</tissue>
    </source>
</reference>
<dbReference type="GO" id="GO:0005789">
    <property type="term" value="C:endoplasmic reticulum membrane"/>
    <property type="evidence" value="ECO:0007669"/>
    <property type="project" value="UniProtKB-SubCell"/>
</dbReference>
<feature type="transmembrane region" description="Helical" evidence="17">
    <location>
        <begin position="199"/>
        <end position="216"/>
    </location>
</feature>
<dbReference type="EC" id="2.3.2.27" evidence="5"/>
<feature type="compositionally biased region" description="Low complexity" evidence="16">
    <location>
        <begin position="500"/>
        <end position="512"/>
    </location>
</feature>
<feature type="compositionally biased region" description="Polar residues" evidence="16">
    <location>
        <begin position="677"/>
        <end position="696"/>
    </location>
</feature>
<evidence type="ECO:0000313" key="20">
    <source>
        <dbReference type="Proteomes" id="UP001367508"/>
    </source>
</evidence>
<keyword evidence="13 17" id="KW-1133">Transmembrane helix</keyword>
<dbReference type="Pfam" id="PF13639">
    <property type="entry name" value="zf-RING_2"/>
    <property type="match status" value="1"/>
</dbReference>
<dbReference type="GO" id="GO:0008270">
    <property type="term" value="F:zinc ion binding"/>
    <property type="evidence" value="ECO:0007669"/>
    <property type="project" value="UniProtKB-KW"/>
</dbReference>
<feature type="transmembrane region" description="Helical" evidence="17">
    <location>
        <begin position="325"/>
        <end position="351"/>
    </location>
</feature>
<dbReference type="PROSITE" id="PS50089">
    <property type="entry name" value="ZF_RING_2"/>
    <property type="match status" value="1"/>
</dbReference>
<keyword evidence="8" id="KW-0479">Metal-binding</keyword>
<evidence type="ECO:0000256" key="6">
    <source>
        <dbReference type="ARBA" id="ARBA00022679"/>
    </source>
</evidence>
<name>A0AAN9K1R8_CANGL</name>
<dbReference type="Pfam" id="PF25563">
    <property type="entry name" value="TPR_SYVN1_N"/>
    <property type="match status" value="1"/>
</dbReference>
<comment type="subcellular location">
    <subcellularLocation>
        <location evidence="2">Endoplasmic reticulum membrane</location>
        <topology evidence="2">Multi-pass membrane protein</topology>
    </subcellularLocation>
</comment>
<feature type="transmembrane region" description="Helical" evidence="17">
    <location>
        <begin position="162"/>
        <end position="179"/>
    </location>
</feature>
<protein>
    <recommendedName>
        <fullName evidence="5">RING-type E3 ubiquitin transferase</fullName>
        <ecNumber evidence="5">2.3.2.27</ecNumber>
    </recommendedName>
</protein>
<keyword evidence="11" id="KW-0256">Endoplasmic reticulum</keyword>
<evidence type="ECO:0000256" key="12">
    <source>
        <dbReference type="ARBA" id="ARBA00022833"/>
    </source>
</evidence>
<evidence type="ECO:0000256" key="8">
    <source>
        <dbReference type="ARBA" id="ARBA00022723"/>
    </source>
</evidence>
<feature type="region of interest" description="Disordered" evidence="16">
    <location>
        <begin position="666"/>
        <end position="706"/>
    </location>
</feature>
<evidence type="ECO:0000313" key="19">
    <source>
        <dbReference type="EMBL" id="KAK7307972.1"/>
    </source>
</evidence>
<evidence type="ECO:0000256" key="17">
    <source>
        <dbReference type="SAM" id="Phobius"/>
    </source>
</evidence>
<evidence type="ECO:0000256" key="4">
    <source>
        <dbReference type="ARBA" id="ARBA00010089"/>
    </source>
</evidence>
<dbReference type="InterPro" id="IPR001841">
    <property type="entry name" value="Znf_RING"/>
</dbReference>
<evidence type="ECO:0000256" key="3">
    <source>
        <dbReference type="ARBA" id="ARBA00004906"/>
    </source>
</evidence>
<dbReference type="InterPro" id="IPR050731">
    <property type="entry name" value="HRD1_E3_ubiq-ligases"/>
</dbReference>
<dbReference type="InterPro" id="IPR013083">
    <property type="entry name" value="Znf_RING/FYVE/PHD"/>
</dbReference>
<evidence type="ECO:0000256" key="7">
    <source>
        <dbReference type="ARBA" id="ARBA00022692"/>
    </source>
</evidence>
<dbReference type="InterPro" id="IPR057992">
    <property type="entry name" value="TPR_SYVN1_N"/>
</dbReference>
<dbReference type="EMBL" id="JAYMYQ010000010">
    <property type="protein sequence ID" value="KAK7307972.1"/>
    <property type="molecule type" value="Genomic_DNA"/>
</dbReference>
<evidence type="ECO:0000256" key="5">
    <source>
        <dbReference type="ARBA" id="ARBA00012483"/>
    </source>
</evidence>
<comment type="similarity">
    <text evidence="4">Belongs to the HRD1 family.</text>
</comment>
<comment type="catalytic activity">
    <reaction evidence="1">
        <text>S-ubiquitinyl-[E2 ubiquitin-conjugating enzyme]-L-cysteine + [acceptor protein]-L-lysine = [E2 ubiquitin-conjugating enzyme]-L-cysteine + N(6)-ubiquitinyl-[acceptor protein]-L-lysine.</text>
        <dbReference type="EC" id="2.3.2.27"/>
    </reaction>
</comment>
<dbReference type="CDD" id="cd16479">
    <property type="entry name" value="RING-H2_synoviolin"/>
    <property type="match status" value="1"/>
</dbReference>
<evidence type="ECO:0000256" key="2">
    <source>
        <dbReference type="ARBA" id="ARBA00004477"/>
    </source>
</evidence>
<evidence type="ECO:0000256" key="13">
    <source>
        <dbReference type="ARBA" id="ARBA00022989"/>
    </source>
</evidence>
<evidence type="ECO:0000256" key="16">
    <source>
        <dbReference type="SAM" id="MobiDB-lite"/>
    </source>
</evidence>
<sequence length="706" mass="79587">MQALTLLASESMISPNFAKCPSRQHQQQLCQLTRFGHRHCVYVLENQEGLNQRSSALLQVDTSFDNGAARTEAFNLSEIKNFSCAKMNLSASSPRLPMAKNLKHQGEPKAQRLLFQSLETNREHIKGITSDVNAEGEATTDVCFSRSKSEPSNPTKMMRLKTYAGLSLIATLAITYHAFSSREQFYPAMVYLSTSKISLVLLLNMGLVVMCSLWQLTKKVFLGSLREAEVERLNEQSWREVMEILFAITIFRQDFSVTFLAMVTALLLIKALHWLAQKRVEYIETTPAVPMLSHIRIVSFMGFLLLLDSLFLYSSMKHLIDTWQASVSLFFAFEYMILATTTVSIFVKYLFYVSDMLMEGQWERKPVFTFYLELIRDLLHLSMYLCFFLVIFVNYGIPLHLIRELYETFRNFKVRVADYIRYRKITSNMNDRFPDATPEELNASDATCIICREEMTTAKKLICGHLFHVHCLRSWLERQHTCPTCRALVVPPENGTTAVGQQGSQSDSHQQGTGNASQTEVGNAVGTDSLNRHQARLQAAAAAASIYEKSYVYPSASSFVRSPGNTLYPPVQISLPESQNSDHNGEEASSEQTQRQFLIPGAPTNVSFPPIQHFQFLPSQIYATPLNYGEGFGNDPNVPSSQLEAQRKLLQCQIQILQNQLEILQRTKTDKSVDDGPSSSDSRGKQMTSSAETGQANAEEIQDGKA</sequence>
<keyword evidence="7 17" id="KW-0812">Transmembrane</keyword>
<keyword evidence="14 17" id="KW-0472">Membrane</keyword>
<evidence type="ECO:0000256" key="10">
    <source>
        <dbReference type="ARBA" id="ARBA00022786"/>
    </source>
</evidence>
<feature type="compositionally biased region" description="Polar residues" evidence="16">
    <location>
        <begin position="513"/>
        <end position="523"/>
    </location>
</feature>
<dbReference type="GO" id="GO:0043161">
    <property type="term" value="P:proteasome-mediated ubiquitin-dependent protein catabolic process"/>
    <property type="evidence" value="ECO:0007669"/>
    <property type="project" value="TreeGrafter"/>
</dbReference>
<evidence type="ECO:0000256" key="1">
    <source>
        <dbReference type="ARBA" id="ARBA00000900"/>
    </source>
</evidence>
<dbReference type="PANTHER" id="PTHR22763">
    <property type="entry name" value="RING ZINC FINGER PROTEIN"/>
    <property type="match status" value="1"/>
</dbReference>
<dbReference type="InterPro" id="IPR058051">
    <property type="entry name" value="Znf_RING_synoviolin"/>
</dbReference>
<evidence type="ECO:0000256" key="14">
    <source>
        <dbReference type="ARBA" id="ARBA00023136"/>
    </source>
</evidence>
<keyword evidence="9 15" id="KW-0863">Zinc-finger</keyword>
<dbReference type="Proteomes" id="UP001367508">
    <property type="component" value="Unassembled WGS sequence"/>
</dbReference>
<dbReference type="GO" id="GO:0036503">
    <property type="term" value="P:ERAD pathway"/>
    <property type="evidence" value="ECO:0007669"/>
    <property type="project" value="TreeGrafter"/>
</dbReference>
<keyword evidence="20" id="KW-1185">Reference proteome</keyword>
<keyword evidence="10" id="KW-0833">Ubl conjugation pathway</keyword>
<feature type="transmembrane region" description="Helical" evidence="17">
    <location>
        <begin position="381"/>
        <end position="402"/>
    </location>
</feature>
<feature type="region of interest" description="Disordered" evidence="16">
    <location>
        <begin position="495"/>
        <end position="523"/>
    </location>
</feature>
<organism evidence="19 20">
    <name type="scientific">Canavalia gladiata</name>
    <name type="common">Sword bean</name>
    <name type="synonym">Dolichos gladiatus</name>
    <dbReference type="NCBI Taxonomy" id="3824"/>
    <lineage>
        <taxon>Eukaryota</taxon>
        <taxon>Viridiplantae</taxon>
        <taxon>Streptophyta</taxon>
        <taxon>Embryophyta</taxon>
        <taxon>Tracheophyta</taxon>
        <taxon>Spermatophyta</taxon>
        <taxon>Magnoliopsida</taxon>
        <taxon>eudicotyledons</taxon>
        <taxon>Gunneridae</taxon>
        <taxon>Pentapetalae</taxon>
        <taxon>rosids</taxon>
        <taxon>fabids</taxon>
        <taxon>Fabales</taxon>
        <taxon>Fabaceae</taxon>
        <taxon>Papilionoideae</taxon>
        <taxon>50 kb inversion clade</taxon>
        <taxon>NPAAA clade</taxon>
        <taxon>indigoferoid/millettioid clade</taxon>
        <taxon>Phaseoleae</taxon>
        <taxon>Canavalia</taxon>
    </lineage>
</organism>
<dbReference type="AlphaFoldDB" id="A0AAN9K1R8"/>
<accession>A0AAN9K1R8</accession>
<evidence type="ECO:0000259" key="18">
    <source>
        <dbReference type="PROSITE" id="PS50089"/>
    </source>
</evidence>
<dbReference type="GO" id="GO:0061630">
    <property type="term" value="F:ubiquitin protein ligase activity"/>
    <property type="evidence" value="ECO:0007669"/>
    <property type="project" value="UniProtKB-EC"/>
</dbReference>
<keyword evidence="6" id="KW-0808">Transferase</keyword>